<keyword evidence="4" id="KW-1185">Reference proteome</keyword>
<dbReference type="InterPro" id="IPR036291">
    <property type="entry name" value="NAD(P)-bd_dom_sf"/>
</dbReference>
<evidence type="ECO:0000313" key="4">
    <source>
        <dbReference type="Proteomes" id="UP000557872"/>
    </source>
</evidence>
<proteinExistence type="predicted"/>
<gene>
    <name evidence="3" type="ORF">HW115_11540</name>
</gene>
<dbReference type="Gene3D" id="3.30.360.10">
    <property type="entry name" value="Dihydrodipicolinate Reductase, domain 2"/>
    <property type="match status" value="1"/>
</dbReference>
<feature type="domain" description="Gfo/Idh/MocA-like oxidoreductase N-terminal" evidence="1">
    <location>
        <begin position="23"/>
        <end position="143"/>
    </location>
</feature>
<dbReference type="SUPFAM" id="SSF55347">
    <property type="entry name" value="Glyceraldehyde-3-phosphate dehydrogenase-like, C-terminal domain"/>
    <property type="match status" value="1"/>
</dbReference>
<dbReference type="PANTHER" id="PTHR43818">
    <property type="entry name" value="BCDNA.GH03377"/>
    <property type="match status" value="1"/>
</dbReference>
<dbReference type="InterPro" id="IPR050463">
    <property type="entry name" value="Gfo/Idh/MocA_oxidrdct_glycsds"/>
</dbReference>
<evidence type="ECO:0000313" key="3">
    <source>
        <dbReference type="EMBL" id="NWK56246.1"/>
    </source>
</evidence>
<dbReference type="InterPro" id="IPR043906">
    <property type="entry name" value="Gfo/Idh/MocA_OxRdtase_bact_C"/>
</dbReference>
<evidence type="ECO:0000259" key="1">
    <source>
        <dbReference type="Pfam" id="PF01408"/>
    </source>
</evidence>
<evidence type="ECO:0000259" key="2">
    <source>
        <dbReference type="Pfam" id="PF19051"/>
    </source>
</evidence>
<protein>
    <submittedName>
        <fullName evidence="3">Gfo/Idh/MocA family oxidoreductase</fullName>
    </submittedName>
</protein>
<organism evidence="3 4">
    <name type="scientific">Oceaniferula marina</name>
    <dbReference type="NCBI Taxonomy" id="2748318"/>
    <lineage>
        <taxon>Bacteria</taxon>
        <taxon>Pseudomonadati</taxon>
        <taxon>Verrucomicrobiota</taxon>
        <taxon>Verrucomicrobiia</taxon>
        <taxon>Verrucomicrobiales</taxon>
        <taxon>Verrucomicrobiaceae</taxon>
        <taxon>Oceaniferula</taxon>
    </lineage>
</organism>
<dbReference type="SUPFAM" id="SSF51735">
    <property type="entry name" value="NAD(P)-binding Rossmann-fold domains"/>
    <property type="match status" value="1"/>
</dbReference>
<dbReference type="Pfam" id="PF19051">
    <property type="entry name" value="GFO_IDH_MocA_C2"/>
    <property type="match status" value="1"/>
</dbReference>
<dbReference type="AlphaFoldDB" id="A0A851GFR8"/>
<dbReference type="GO" id="GO:0000166">
    <property type="term" value="F:nucleotide binding"/>
    <property type="evidence" value="ECO:0007669"/>
    <property type="project" value="InterPro"/>
</dbReference>
<dbReference type="Proteomes" id="UP000557872">
    <property type="component" value="Unassembled WGS sequence"/>
</dbReference>
<dbReference type="PANTHER" id="PTHR43818:SF3">
    <property type="entry name" value="OXIDOREDUCTASE-RELATED"/>
    <property type="match status" value="1"/>
</dbReference>
<dbReference type="RefSeq" id="WP_178933032.1">
    <property type="nucleotide sequence ID" value="NZ_JACBAZ010000004.1"/>
</dbReference>
<sequence>MPSYLALGRTDAEGNVPPSQRVNLGCVGVGGRAGAVIPALTSNGHAQVTAFCDVDFKAGAERNLKRFPKAKKFADFRTMLDEMGDDIDAVSVVTPDHTHFTAAMDAMCRGKHVYVEKPLTHSFRESDLLMQAEKKFKVITQMGNQGHTSAGALQFQHLVSKGIIHDIVKIDAWKSPSLWFMDAKKRINQYPGEMKAPDSLNWDLWCGPAKMMPYNRKYHPFDWRAFYLYGNGMLGDWGAHIIDFAHHWLKLGLPTHIKCHQMQDHNKVIFPLASKLSMHFPKRGDKLPACDLNWHDGIGWEPEIDEKYWDVNKDGSKKKPNPGGAGSLLHNKDGDYLVKRGSHGSPSQLYPRIKMRDFGEEMKAKGPKLGHEQSFIQACMGKGETSSPFSVGGELTQVLLLGVICQFLNEDLEFDPKTKQFKGNDKANKILAGPAPRKGWETFYKPV</sequence>
<name>A0A851GFR8_9BACT</name>
<accession>A0A851GFR8</accession>
<dbReference type="InterPro" id="IPR000683">
    <property type="entry name" value="Gfo/Idh/MocA-like_OxRdtase_N"/>
</dbReference>
<reference evidence="3 4" key="1">
    <citation type="submission" date="2020-07" db="EMBL/GenBank/DDBJ databases">
        <title>Roseicoccus Jingziensis gen. nov., sp. nov., isolated from coastal seawater.</title>
        <authorList>
            <person name="Feng X."/>
        </authorList>
    </citation>
    <scope>NUCLEOTIDE SEQUENCE [LARGE SCALE GENOMIC DNA]</scope>
    <source>
        <strain evidence="3 4">N1E253</strain>
    </source>
</reference>
<feature type="domain" description="Gfo/Idh/MocA-like oxidoreductase bacterial type C-terminal" evidence="2">
    <location>
        <begin position="193"/>
        <end position="265"/>
    </location>
</feature>
<dbReference type="EMBL" id="JACBAZ010000004">
    <property type="protein sequence ID" value="NWK56246.1"/>
    <property type="molecule type" value="Genomic_DNA"/>
</dbReference>
<dbReference type="Pfam" id="PF01408">
    <property type="entry name" value="GFO_IDH_MocA"/>
    <property type="match status" value="1"/>
</dbReference>
<dbReference type="Gene3D" id="3.40.50.720">
    <property type="entry name" value="NAD(P)-binding Rossmann-like Domain"/>
    <property type="match status" value="1"/>
</dbReference>
<comment type="caution">
    <text evidence="3">The sequence shown here is derived from an EMBL/GenBank/DDBJ whole genome shotgun (WGS) entry which is preliminary data.</text>
</comment>